<evidence type="ECO:0000313" key="1">
    <source>
        <dbReference type="EMBL" id="NUU46209.1"/>
    </source>
</evidence>
<reference evidence="1 2" key="1">
    <citation type="submission" date="2020-05" db="EMBL/GenBank/DDBJ databases">
        <title>Genome Sequencing of Type Strains.</title>
        <authorList>
            <person name="Lemaire J.F."/>
            <person name="Inderbitzin P."/>
            <person name="Gregorio O.A."/>
            <person name="Collins S.B."/>
            <person name="Wespe N."/>
            <person name="Knight-Connoni V."/>
        </authorList>
    </citation>
    <scope>NUCLEOTIDE SEQUENCE [LARGE SCALE GENOMIC DNA]</scope>
    <source>
        <strain evidence="1 2">DSM 100049</strain>
    </source>
</reference>
<gene>
    <name evidence="1" type="ORF">HP438_04375</name>
</gene>
<evidence type="ECO:0008006" key="3">
    <source>
        <dbReference type="Google" id="ProtNLM"/>
    </source>
</evidence>
<comment type="caution">
    <text evidence="1">The sequence shown here is derived from an EMBL/GenBank/DDBJ whole genome shotgun (WGS) entry which is preliminary data.</text>
</comment>
<accession>A0A7Y6B2G5</accession>
<proteinExistence type="predicted"/>
<keyword evidence="2" id="KW-1185">Reference proteome</keyword>
<organism evidence="1 2">
    <name type="scientific">Sphingomonas zeae</name>
    <dbReference type="NCBI Taxonomy" id="1646122"/>
    <lineage>
        <taxon>Bacteria</taxon>
        <taxon>Pseudomonadati</taxon>
        <taxon>Pseudomonadota</taxon>
        <taxon>Alphaproteobacteria</taxon>
        <taxon>Sphingomonadales</taxon>
        <taxon>Sphingomonadaceae</taxon>
        <taxon>Sphingomonas</taxon>
    </lineage>
</organism>
<name>A0A7Y6B2G5_9SPHN</name>
<evidence type="ECO:0000313" key="2">
    <source>
        <dbReference type="Proteomes" id="UP000536441"/>
    </source>
</evidence>
<dbReference type="AlphaFoldDB" id="A0A7Y6B2G5"/>
<sequence length="178" mass="19679">MDRTPLEGSIVPFARRWHVIHEIDLIRLVQEHRHRLALCAQAEAIADALPDRPDDSTMDAFLRTLEALVLRGERADGDYLEAMLSSGHSDPLTGTLLDHVRHRHMADAAAARELVAAFGEADAFDAPETLGHMLRSFFTGCRRAVDFEQLTIIALAGHRLTPEARAILADALTDSLLN</sequence>
<protein>
    <recommendedName>
        <fullName evidence="3">Hemerythrin-like domain-containing protein</fullName>
    </recommendedName>
</protein>
<dbReference type="Proteomes" id="UP000536441">
    <property type="component" value="Unassembled WGS sequence"/>
</dbReference>
<dbReference type="EMBL" id="JABMCH010000054">
    <property type="protein sequence ID" value="NUU46209.1"/>
    <property type="molecule type" value="Genomic_DNA"/>
</dbReference>
<dbReference type="RefSeq" id="WP_175310977.1">
    <property type="nucleotide sequence ID" value="NZ_CBCRYR010000009.1"/>
</dbReference>